<dbReference type="EC" id="3.4.21.107" evidence="4"/>
<evidence type="ECO:0000256" key="6">
    <source>
        <dbReference type="ARBA" id="ARBA00022670"/>
    </source>
</evidence>
<evidence type="ECO:0000256" key="5">
    <source>
        <dbReference type="ARBA" id="ARBA00013958"/>
    </source>
</evidence>
<feature type="binding site" evidence="15">
    <location>
        <position position="178"/>
    </location>
    <ligand>
        <name>substrate</name>
    </ligand>
</feature>
<dbReference type="SUPFAM" id="SSF50156">
    <property type="entry name" value="PDZ domain-like"/>
    <property type="match status" value="2"/>
</dbReference>
<dbReference type="Gene3D" id="2.40.10.120">
    <property type="match status" value="1"/>
</dbReference>
<evidence type="ECO:0000313" key="18">
    <source>
        <dbReference type="EMBL" id="VFU08091.1"/>
    </source>
</evidence>
<dbReference type="Gene3D" id="2.30.42.10">
    <property type="match status" value="2"/>
</dbReference>
<evidence type="ECO:0000256" key="10">
    <source>
        <dbReference type="ARBA" id="ARBA00022801"/>
    </source>
</evidence>
<dbReference type="PRINTS" id="PR00834">
    <property type="entry name" value="PROTEASES2C"/>
</dbReference>
<gene>
    <name evidence="18" type="primary">htrA</name>
    <name evidence="18" type="ORF">MTUNDRAET4_1198</name>
</gene>
<evidence type="ECO:0000256" key="4">
    <source>
        <dbReference type="ARBA" id="ARBA00013035"/>
    </source>
</evidence>
<evidence type="ECO:0000256" key="14">
    <source>
        <dbReference type="PIRSR" id="PIRSR611782-1"/>
    </source>
</evidence>
<dbReference type="Proteomes" id="UP000294360">
    <property type="component" value="Chromosome"/>
</dbReference>
<accession>A0A4U8Z034</accession>
<dbReference type="Pfam" id="PF00595">
    <property type="entry name" value="PDZ"/>
    <property type="match status" value="1"/>
</dbReference>
<dbReference type="EMBL" id="LR536450">
    <property type="protein sequence ID" value="VFU08091.1"/>
    <property type="molecule type" value="Genomic_DNA"/>
</dbReference>
<dbReference type="OrthoDB" id="9758917at2"/>
<dbReference type="GO" id="GO:0042597">
    <property type="term" value="C:periplasmic space"/>
    <property type="evidence" value="ECO:0007669"/>
    <property type="project" value="UniProtKB-SubCell"/>
</dbReference>
<evidence type="ECO:0000256" key="13">
    <source>
        <dbReference type="ARBA" id="ARBA00032850"/>
    </source>
</evidence>
<evidence type="ECO:0000256" key="2">
    <source>
        <dbReference type="ARBA" id="ARBA00004418"/>
    </source>
</evidence>
<dbReference type="NCBIfam" id="TIGR02037">
    <property type="entry name" value="degP_htrA_DO"/>
    <property type="match status" value="1"/>
</dbReference>
<keyword evidence="6 18" id="KW-0645">Protease</keyword>
<keyword evidence="12" id="KW-0346">Stress response</keyword>
<dbReference type="RefSeq" id="WP_134487936.1">
    <property type="nucleotide sequence ID" value="NZ_CP139089.1"/>
</dbReference>
<feature type="active site" description="Charge relay system" evidence="14">
    <location>
        <position position="252"/>
    </location>
</feature>
<dbReference type="PANTHER" id="PTHR22939:SF130">
    <property type="entry name" value="PERIPLASMIC SERINE ENDOPROTEASE DEGP-LIKE-RELATED"/>
    <property type="match status" value="1"/>
</dbReference>
<evidence type="ECO:0000259" key="17">
    <source>
        <dbReference type="PROSITE" id="PS50106"/>
    </source>
</evidence>
<dbReference type="FunFam" id="2.40.10.120:FF:000007">
    <property type="entry name" value="Periplasmic serine endoprotease DegP-like"/>
    <property type="match status" value="1"/>
</dbReference>
<feature type="active site" description="Charge relay system" evidence="14">
    <location>
        <position position="148"/>
    </location>
</feature>
<dbReference type="GO" id="GO:0004252">
    <property type="term" value="F:serine-type endopeptidase activity"/>
    <property type="evidence" value="ECO:0007669"/>
    <property type="project" value="InterPro"/>
</dbReference>
<feature type="binding site" evidence="15">
    <location>
        <position position="148"/>
    </location>
    <ligand>
        <name>substrate</name>
    </ligand>
</feature>
<keyword evidence="11" id="KW-0720">Serine protease</keyword>
<dbReference type="SUPFAM" id="SSF50494">
    <property type="entry name" value="Trypsin-like serine proteases"/>
    <property type="match status" value="1"/>
</dbReference>
<evidence type="ECO:0000256" key="9">
    <source>
        <dbReference type="ARBA" id="ARBA00022764"/>
    </source>
</evidence>
<keyword evidence="9" id="KW-0574">Periplasm</keyword>
<dbReference type="Pfam" id="PF13180">
    <property type="entry name" value="PDZ_2"/>
    <property type="match status" value="1"/>
</dbReference>
<evidence type="ECO:0000256" key="11">
    <source>
        <dbReference type="ARBA" id="ARBA00022825"/>
    </source>
</evidence>
<sequence>MGLIQNIRRRAFVPAPRVRSLSLKACSALALAGALSLGAGGGILPVLETPSAFAKGPDSLADLAANISDTVVNISATQTMDEKRAGNGPQMEPGTPFDDLFEEFFRRRQQGQRGPDQPAPRTPHERRSNSLGSGFVIDPSGLIITNNHVIADANEVTVIFTDGQKLKAEVVGKDEKVDVAVLRVKPDKPLKAAKFGDSDKMRVGDWVVAVGNPFGLGGTVTAGIISARNRNIDSGPYDNYFQTDAAINKGNSGGPLFNMDGEVIGINTAILSPSGGSIGIGFSTPAATVMPVIDQLEKYGETRRGWLGVRIQNVDDTIAETLNLGSVRGALIAGTDEKGPAKAAGLEAGDVILKFDGIDIKESHDLPKIVASAPVGKYVEIVLLRQGKQITKTIKLGRLEDNEKQLASLTVQKNDADKPKTTSTVEKALGMEFSSLSDGAREKYSIKSSVGSGVVVTSVDPDSGAADKHIQSGEVILEINQEPVKEPLDVAKKIAALKNDGKKSALLLVANGQGEMRFVALPFQ</sequence>
<evidence type="ECO:0000256" key="7">
    <source>
        <dbReference type="ARBA" id="ARBA00022729"/>
    </source>
</evidence>
<dbReference type="PROSITE" id="PS50106">
    <property type="entry name" value="PDZ"/>
    <property type="match status" value="2"/>
</dbReference>
<dbReference type="SMART" id="SM00228">
    <property type="entry name" value="PDZ"/>
    <property type="match status" value="2"/>
</dbReference>
<feature type="region of interest" description="Disordered" evidence="16">
    <location>
        <begin position="108"/>
        <end position="133"/>
    </location>
</feature>
<keyword evidence="7" id="KW-0732">Signal</keyword>
<dbReference type="Pfam" id="PF13365">
    <property type="entry name" value="Trypsin_2"/>
    <property type="match status" value="1"/>
</dbReference>
<proteinExistence type="inferred from homology"/>
<organism evidence="18 19">
    <name type="scientific">Methylocella tundrae</name>
    <dbReference type="NCBI Taxonomy" id="227605"/>
    <lineage>
        <taxon>Bacteria</taxon>
        <taxon>Pseudomonadati</taxon>
        <taxon>Pseudomonadota</taxon>
        <taxon>Alphaproteobacteria</taxon>
        <taxon>Hyphomicrobiales</taxon>
        <taxon>Beijerinckiaceae</taxon>
        <taxon>Methylocella</taxon>
    </lineage>
</organism>
<evidence type="ECO:0000256" key="12">
    <source>
        <dbReference type="ARBA" id="ARBA00023016"/>
    </source>
</evidence>
<evidence type="ECO:0000256" key="8">
    <source>
        <dbReference type="ARBA" id="ARBA00022737"/>
    </source>
</evidence>
<keyword evidence="8" id="KW-0677">Repeat</keyword>
<dbReference type="KEGG" id="mtun:MTUNDRAET4_1198"/>
<feature type="active site" description="Charge relay system" evidence="14">
    <location>
        <position position="178"/>
    </location>
</feature>
<feature type="domain" description="PDZ" evidence="17">
    <location>
        <begin position="408"/>
        <end position="512"/>
    </location>
</feature>
<dbReference type="InterPro" id="IPR036034">
    <property type="entry name" value="PDZ_sf"/>
</dbReference>
<dbReference type="AlphaFoldDB" id="A0A4U8Z034"/>
<evidence type="ECO:0000256" key="3">
    <source>
        <dbReference type="ARBA" id="ARBA00010541"/>
    </source>
</evidence>
<dbReference type="PANTHER" id="PTHR22939">
    <property type="entry name" value="SERINE PROTEASE FAMILY S1C HTRA-RELATED"/>
    <property type="match status" value="1"/>
</dbReference>
<dbReference type="InterPro" id="IPR001478">
    <property type="entry name" value="PDZ"/>
</dbReference>
<evidence type="ECO:0000256" key="1">
    <source>
        <dbReference type="ARBA" id="ARBA00001772"/>
    </source>
</evidence>
<protein>
    <recommendedName>
        <fullName evidence="5">Probable periplasmic serine endoprotease DegP-like</fullName>
        <ecNumber evidence="4">3.4.21.107</ecNumber>
    </recommendedName>
    <alternativeName>
        <fullName evidence="13">Protease Do</fullName>
    </alternativeName>
</protein>
<feature type="domain" description="PDZ" evidence="17">
    <location>
        <begin position="296"/>
        <end position="387"/>
    </location>
</feature>
<comment type="catalytic activity">
    <reaction evidence="1">
        <text>Acts on substrates that are at least partially unfolded. The cleavage site P1 residue is normally between a pair of hydrophobic residues, such as Val-|-Val.</text>
        <dbReference type="EC" id="3.4.21.107"/>
    </reaction>
</comment>
<dbReference type="InterPro" id="IPR011782">
    <property type="entry name" value="Pept_S1C_Do"/>
</dbReference>
<reference evidence="18 19" key="1">
    <citation type="submission" date="2019-03" db="EMBL/GenBank/DDBJ databases">
        <authorList>
            <person name="Kox A.R. M."/>
        </authorList>
    </citation>
    <scope>NUCLEOTIDE SEQUENCE [LARGE SCALE GENOMIC DNA]</scope>
    <source>
        <strain evidence="18">MTUNDRAET4 annotated genome</strain>
    </source>
</reference>
<dbReference type="GO" id="GO:0006508">
    <property type="term" value="P:proteolysis"/>
    <property type="evidence" value="ECO:0007669"/>
    <property type="project" value="UniProtKB-KW"/>
</dbReference>
<comment type="similarity">
    <text evidence="3">Belongs to the peptidase S1C family.</text>
</comment>
<evidence type="ECO:0000313" key="19">
    <source>
        <dbReference type="Proteomes" id="UP000294360"/>
    </source>
</evidence>
<dbReference type="InterPro" id="IPR001940">
    <property type="entry name" value="Peptidase_S1C"/>
</dbReference>
<keyword evidence="10 18" id="KW-0378">Hydrolase</keyword>
<evidence type="ECO:0000256" key="16">
    <source>
        <dbReference type="SAM" id="MobiDB-lite"/>
    </source>
</evidence>
<feature type="binding site" evidence="15">
    <location>
        <begin position="250"/>
        <end position="252"/>
    </location>
    <ligand>
        <name>substrate</name>
    </ligand>
</feature>
<dbReference type="InterPro" id="IPR009003">
    <property type="entry name" value="Peptidase_S1_PA"/>
</dbReference>
<evidence type="ECO:0000256" key="15">
    <source>
        <dbReference type="PIRSR" id="PIRSR611782-2"/>
    </source>
</evidence>
<comment type="subcellular location">
    <subcellularLocation>
        <location evidence="2">Periplasm</location>
    </subcellularLocation>
</comment>
<name>A0A4U8Z034_METTU</name>
<dbReference type="CDD" id="cd10839">
    <property type="entry name" value="cpPDZ1_DegP-like"/>
    <property type="match status" value="1"/>
</dbReference>